<reference evidence="2 3" key="1">
    <citation type="submission" date="2023-07" db="EMBL/GenBank/DDBJ databases">
        <title>Pathogenic bacteria of pear tree diseases.</title>
        <authorList>
            <person name="Zhang Z."/>
            <person name="He L."/>
            <person name="Huang R."/>
        </authorList>
    </citation>
    <scope>NUCLEOTIDE SEQUENCE [LARGE SCALE GENOMIC DNA]</scope>
    <source>
        <strain evidence="2 3">DE2</strain>
    </source>
</reference>
<evidence type="ECO:0000256" key="1">
    <source>
        <dbReference type="SAM" id="SignalP"/>
    </source>
</evidence>
<proteinExistence type="predicted"/>
<keyword evidence="1" id="KW-0732">Signal</keyword>
<protein>
    <recommendedName>
        <fullName evidence="4">Adhesin</fullName>
    </recommendedName>
</protein>
<dbReference type="Proteomes" id="UP001228139">
    <property type="component" value="Chromosome"/>
</dbReference>
<dbReference type="AlphaFoldDB" id="A0AA50DQ04"/>
<feature type="chain" id="PRO_5041390795" description="Adhesin" evidence="1">
    <location>
        <begin position="21"/>
        <end position="113"/>
    </location>
</feature>
<dbReference type="EMBL" id="CP132353">
    <property type="protein sequence ID" value="WLS80086.1"/>
    <property type="molecule type" value="Genomic_DNA"/>
</dbReference>
<keyword evidence="3" id="KW-1185">Reference proteome</keyword>
<feature type="signal peptide" evidence="1">
    <location>
        <begin position="1"/>
        <end position="20"/>
    </location>
</feature>
<sequence>MIRKIVAFALMATTLSPALAALQCGPFKLEPRQDGTIFVNGIKPEKQTMTYSGKKGDSKNVAYHLLVKNSKAPGMLSLDHIYHNGTATLKAEIVRTSSSQIKLTGYYDCEKVD</sequence>
<organism evidence="2 3">
    <name type="scientific">Erwinia pyri</name>
    <dbReference type="NCBI Taxonomy" id="3062598"/>
    <lineage>
        <taxon>Bacteria</taxon>
        <taxon>Pseudomonadati</taxon>
        <taxon>Pseudomonadota</taxon>
        <taxon>Gammaproteobacteria</taxon>
        <taxon>Enterobacterales</taxon>
        <taxon>Erwiniaceae</taxon>
        <taxon>Erwinia</taxon>
    </lineage>
</organism>
<dbReference type="KEGG" id="epi:Q3V30_06280"/>
<evidence type="ECO:0000313" key="3">
    <source>
        <dbReference type="Proteomes" id="UP001228139"/>
    </source>
</evidence>
<dbReference type="RefSeq" id="WP_306211449.1">
    <property type="nucleotide sequence ID" value="NZ_CP132353.1"/>
</dbReference>
<accession>A0AA50DQ04</accession>
<name>A0AA50DQ04_9GAMM</name>
<evidence type="ECO:0008006" key="4">
    <source>
        <dbReference type="Google" id="ProtNLM"/>
    </source>
</evidence>
<gene>
    <name evidence="2" type="ORF">Q3V30_06280</name>
</gene>
<evidence type="ECO:0000313" key="2">
    <source>
        <dbReference type="EMBL" id="WLS80086.1"/>
    </source>
</evidence>